<keyword evidence="2 5" id="KW-0812">Transmembrane</keyword>
<feature type="transmembrane region" description="Helical" evidence="5">
    <location>
        <begin position="52"/>
        <end position="74"/>
    </location>
</feature>
<name>A0A0E9STU3_ANGAN</name>
<dbReference type="GO" id="GO:0005524">
    <property type="term" value="F:ATP binding"/>
    <property type="evidence" value="ECO:0007669"/>
    <property type="project" value="InterPro"/>
</dbReference>
<feature type="domain" description="ABC transmembrane type-1" evidence="6">
    <location>
        <begin position="1"/>
        <end position="90"/>
    </location>
</feature>
<evidence type="ECO:0000313" key="7">
    <source>
        <dbReference type="EMBL" id="JAH43953.1"/>
    </source>
</evidence>
<dbReference type="GO" id="GO:0006635">
    <property type="term" value="P:fatty acid beta-oxidation"/>
    <property type="evidence" value="ECO:0007669"/>
    <property type="project" value="TreeGrafter"/>
</dbReference>
<proteinExistence type="predicted"/>
<dbReference type="GO" id="GO:0005778">
    <property type="term" value="C:peroxisomal membrane"/>
    <property type="evidence" value="ECO:0007669"/>
    <property type="project" value="TreeGrafter"/>
</dbReference>
<evidence type="ECO:0000256" key="3">
    <source>
        <dbReference type="ARBA" id="ARBA00022989"/>
    </source>
</evidence>
<dbReference type="InterPro" id="IPR050835">
    <property type="entry name" value="ABC_transporter_sub-D"/>
</dbReference>
<reference evidence="7" key="2">
    <citation type="journal article" date="2015" name="Fish Shellfish Immunol.">
        <title>Early steps in the European eel (Anguilla anguilla)-Vibrio vulnificus interaction in the gills: Role of the RtxA13 toxin.</title>
        <authorList>
            <person name="Callol A."/>
            <person name="Pajuelo D."/>
            <person name="Ebbesson L."/>
            <person name="Teles M."/>
            <person name="MacKenzie S."/>
            <person name="Amaro C."/>
        </authorList>
    </citation>
    <scope>NUCLEOTIDE SEQUENCE</scope>
</reference>
<organism evidence="7">
    <name type="scientific">Anguilla anguilla</name>
    <name type="common">European freshwater eel</name>
    <name type="synonym">Muraena anguilla</name>
    <dbReference type="NCBI Taxonomy" id="7936"/>
    <lineage>
        <taxon>Eukaryota</taxon>
        <taxon>Metazoa</taxon>
        <taxon>Chordata</taxon>
        <taxon>Craniata</taxon>
        <taxon>Vertebrata</taxon>
        <taxon>Euteleostomi</taxon>
        <taxon>Actinopterygii</taxon>
        <taxon>Neopterygii</taxon>
        <taxon>Teleostei</taxon>
        <taxon>Anguilliformes</taxon>
        <taxon>Anguillidae</taxon>
        <taxon>Anguilla</taxon>
    </lineage>
</organism>
<keyword evidence="1" id="KW-0813">Transport</keyword>
<dbReference type="GO" id="GO:0042760">
    <property type="term" value="P:very long-chain fatty acid catabolic process"/>
    <property type="evidence" value="ECO:0007669"/>
    <property type="project" value="TreeGrafter"/>
</dbReference>
<dbReference type="GO" id="GO:0007031">
    <property type="term" value="P:peroxisome organization"/>
    <property type="evidence" value="ECO:0007669"/>
    <property type="project" value="TreeGrafter"/>
</dbReference>
<dbReference type="GO" id="GO:0015910">
    <property type="term" value="P:long-chain fatty acid import into peroxisome"/>
    <property type="evidence" value="ECO:0007669"/>
    <property type="project" value="TreeGrafter"/>
</dbReference>
<feature type="transmembrane region" description="Helical" evidence="5">
    <location>
        <begin position="12"/>
        <end position="32"/>
    </location>
</feature>
<dbReference type="Pfam" id="PF06472">
    <property type="entry name" value="ABC_membrane_2"/>
    <property type="match status" value="1"/>
</dbReference>
<keyword evidence="3 5" id="KW-1133">Transmembrane helix</keyword>
<keyword evidence="4 5" id="KW-0472">Membrane</keyword>
<dbReference type="PANTHER" id="PTHR11384:SF62">
    <property type="entry name" value="ATP-BINDING CASSETTE SUB-FAMILY D MEMBER 3"/>
    <property type="match status" value="1"/>
</dbReference>
<dbReference type="InterPro" id="IPR011527">
    <property type="entry name" value="ABC1_TM_dom"/>
</dbReference>
<sequence>MVPRMFCKESGYMFLIAAMLVARTYCDVWMIQNGTMIESAIIGRSTKDFKRYLYNFITAMPLIALINNFLKLGLYELKLRFRVRLTKHLL</sequence>
<evidence type="ECO:0000256" key="5">
    <source>
        <dbReference type="SAM" id="Phobius"/>
    </source>
</evidence>
<evidence type="ECO:0000256" key="2">
    <source>
        <dbReference type="ARBA" id="ARBA00022692"/>
    </source>
</evidence>
<dbReference type="GO" id="GO:0005324">
    <property type="term" value="F:long-chain fatty acid transmembrane transporter activity"/>
    <property type="evidence" value="ECO:0007669"/>
    <property type="project" value="TreeGrafter"/>
</dbReference>
<reference evidence="7" key="1">
    <citation type="submission" date="2014-11" db="EMBL/GenBank/DDBJ databases">
        <authorList>
            <person name="Amaro Gonzalez C."/>
        </authorList>
    </citation>
    <scope>NUCLEOTIDE SEQUENCE</scope>
</reference>
<protein>
    <recommendedName>
        <fullName evidence="6">ABC transmembrane type-1 domain-containing protein</fullName>
    </recommendedName>
</protein>
<evidence type="ECO:0000256" key="4">
    <source>
        <dbReference type="ARBA" id="ARBA00023136"/>
    </source>
</evidence>
<dbReference type="AlphaFoldDB" id="A0A0E9STU3"/>
<evidence type="ECO:0000259" key="6">
    <source>
        <dbReference type="Pfam" id="PF06472"/>
    </source>
</evidence>
<dbReference type="EMBL" id="GBXM01064624">
    <property type="protein sequence ID" value="JAH43953.1"/>
    <property type="molecule type" value="Transcribed_RNA"/>
</dbReference>
<dbReference type="PANTHER" id="PTHR11384">
    <property type="entry name" value="ATP-BINDING CASSETTE, SUB-FAMILY D MEMBER"/>
    <property type="match status" value="1"/>
</dbReference>
<evidence type="ECO:0000256" key="1">
    <source>
        <dbReference type="ARBA" id="ARBA00022448"/>
    </source>
</evidence>
<dbReference type="GO" id="GO:0140359">
    <property type="term" value="F:ABC-type transporter activity"/>
    <property type="evidence" value="ECO:0007669"/>
    <property type="project" value="InterPro"/>
</dbReference>
<accession>A0A0E9STU3</accession>